<evidence type="ECO:0000256" key="1">
    <source>
        <dbReference type="SAM" id="MobiDB-lite"/>
    </source>
</evidence>
<name>A0A8T1WIT7_9STRA</name>
<comment type="caution">
    <text evidence="2">The sequence shown here is derived from an EMBL/GenBank/DDBJ whole genome shotgun (WGS) entry which is preliminary data.</text>
</comment>
<dbReference type="EMBL" id="JAGDFL010000320">
    <property type="protein sequence ID" value="KAG7393326.1"/>
    <property type="molecule type" value="Genomic_DNA"/>
</dbReference>
<dbReference type="Proteomes" id="UP000693981">
    <property type="component" value="Unassembled WGS sequence"/>
</dbReference>
<organism evidence="2 3">
    <name type="scientific">Phytophthora boehmeriae</name>
    <dbReference type="NCBI Taxonomy" id="109152"/>
    <lineage>
        <taxon>Eukaryota</taxon>
        <taxon>Sar</taxon>
        <taxon>Stramenopiles</taxon>
        <taxon>Oomycota</taxon>
        <taxon>Peronosporomycetes</taxon>
        <taxon>Peronosporales</taxon>
        <taxon>Peronosporaceae</taxon>
        <taxon>Phytophthora</taxon>
    </lineage>
</organism>
<feature type="compositionally biased region" description="Basic and acidic residues" evidence="1">
    <location>
        <begin position="1"/>
        <end position="11"/>
    </location>
</feature>
<keyword evidence="3" id="KW-1185">Reference proteome</keyword>
<feature type="region of interest" description="Disordered" evidence="1">
    <location>
        <begin position="235"/>
        <end position="335"/>
    </location>
</feature>
<feature type="region of interest" description="Disordered" evidence="1">
    <location>
        <begin position="1"/>
        <end position="42"/>
    </location>
</feature>
<feature type="compositionally biased region" description="Basic residues" evidence="1">
    <location>
        <begin position="273"/>
        <end position="287"/>
    </location>
</feature>
<feature type="compositionally biased region" description="Acidic residues" evidence="1">
    <location>
        <begin position="64"/>
        <end position="82"/>
    </location>
</feature>
<reference evidence="2" key="1">
    <citation type="submission" date="2021-02" db="EMBL/GenBank/DDBJ databases">
        <authorList>
            <person name="Palmer J.M."/>
        </authorList>
    </citation>
    <scope>NUCLEOTIDE SEQUENCE</scope>
    <source>
        <strain evidence="2">SCRP23</strain>
    </source>
</reference>
<dbReference type="OrthoDB" id="6270329at2759"/>
<evidence type="ECO:0000313" key="3">
    <source>
        <dbReference type="Proteomes" id="UP000693981"/>
    </source>
</evidence>
<feature type="compositionally biased region" description="Acidic residues" evidence="1">
    <location>
        <begin position="31"/>
        <end position="42"/>
    </location>
</feature>
<feature type="region of interest" description="Disordered" evidence="1">
    <location>
        <begin position="64"/>
        <end position="89"/>
    </location>
</feature>
<sequence length="350" mass="38893">MKVGSIERDDGATGITDEPPTTLEQEKQDAIEEEDEAEDVEEPCFNLLGAGGSIFGAPPAEEVEDNAMDEQDCQEEEEEGIEADPSPRFMGFVPASKVLVEEAAIEEKLASAGLDLSDTEDEEDKSPRSLRRHKEEIAAEDEDKFDNPYDDLSQFEYGIPDEPEEPDDRVDVATHVHSNFVEEISDNEPTMSPRNSRPRIQRADLKEFKHFVCMEDLRKDYRCQINYSRMFAGQRSGKSYADRLATRTAESKKRKRNAARKEAGEKGTQPPQHKGKRARAATKKRKTAASTRRASEASKPAKAKRGKKKASPARRASTATPSINHYDTGGDLGEDISTMAWEGVGSAGYF</sequence>
<dbReference type="AlphaFoldDB" id="A0A8T1WIT7"/>
<accession>A0A8T1WIT7</accession>
<feature type="compositionally biased region" description="Acidic residues" evidence="1">
    <location>
        <begin position="159"/>
        <end position="168"/>
    </location>
</feature>
<feature type="compositionally biased region" description="Low complexity" evidence="1">
    <location>
        <begin position="288"/>
        <end position="300"/>
    </location>
</feature>
<proteinExistence type="predicted"/>
<feature type="compositionally biased region" description="Basic residues" evidence="1">
    <location>
        <begin position="301"/>
        <end position="312"/>
    </location>
</feature>
<protein>
    <submittedName>
        <fullName evidence="2">Uncharacterized protein</fullName>
    </submittedName>
</protein>
<evidence type="ECO:0000313" key="2">
    <source>
        <dbReference type="EMBL" id="KAG7393326.1"/>
    </source>
</evidence>
<gene>
    <name evidence="2" type="ORF">PHYBOEH_006135</name>
</gene>
<feature type="region of interest" description="Disordered" evidence="1">
    <location>
        <begin position="109"/>
        <end position="201"/>
    </location>
</feature>
<feature type="compositionally biased region" description="Basic and acidic residues" evidence="1">
    <location>
        <begin position="240"/>
        <end position="251"/>
    </location>
</feature>
<feature type="compositionally biased region" description="Low complexity" evidence="1">
    <location>
        <begin position="313"/>
        <end position="322"/>
    </location>
</feature>